<evidence type="ECO:0000256" key="7">
    <source>
        <dbReference type="ARBA" id="ARBA00022723"/>
    </source>
</evidence>
<dbReference type="GO" id="GO:0000166">
    <property type="term" value="F:nucleotide binding"/>
    <property type="evidence" value="ECO:0007669"/>
    <property type="project" value="InterPro"/>
</dbReference>
<evidence type="ECO:0000256" key="12">
    <source>
        <dbReference type="ARBA" id="ARBA00023014"/>
    </source>
</evidence>
<evidence type="ECO:0000256" key="4">
    <source>
        <dbReference type="ARBA" id="ARBA00021589"/>
    </source>
</evidence>
<dbReference type="FunFam" id="1.10.287.690:FF:000002">
    <property type="entry name" value="DNA polymerase zeta"/>
    <property type="match status" value="1"/>
</dbReference>
<keyword evidence="9" id="KW-0862">Zinc</keyword>
<evidence type="ECO:0000256" key="10">
    <source>
        <dbReference type="ARBA" id="ARBA00022932"/>
    </source>
</evidence>
<sequence>MCVLLVAINRMLKQLITTRLMVKDSIKLYKTNKCLNRLLDARQLGLKLMANVIYGYTAASFSGRMPCVDVS</sequence>
<dbReference type="Gene3D" id="1.10.287.690">
    <property type="entry name" value="Helix hairpin bin"/>
    <property type="match status" value="1"/>
</dbReference>
<proteinExistence type="inferred from homology"/>
<keyword evidence="17" id="KW-1185">Reference proteome</keyword>
<feature type="domain" description="DNA-directed DNA polymerase family B multifunctional" evidence="15">
    <location>
        <begin position="8"/>
        <end position="71"/>
    </location>
</feature>
<keyword evidence="11" id="KW-0408">Iron</keyword>
<keyword evidence="8" id="KW-0227">DNA damage</keyword>
<comment type="caution">
    <text evidence="16">The sequence shown here is derived from an EMBL/GenBank/DDBJ whole genome shotgun (WGS) entry which is preliminary data.</text>
</comment>
<evidence type="ECO:0000256" key="2">
    <source>
        <dbReference type="ARBA" id="ARBA00005755"/>
    </source>
</evidence>
<dbReference type="PANTHER" id="PTHR45812:SF1">
    <property type="entry name" value="DNA POLYMERASE ZETA CATALYTIC SUBUNIT"/>
    <property type="match status" value="1"/>
</dbReference>
<dbReference type="GO" id="GO:0000724">
    <property type="term" value="P:double-strand break repair via homologous recombination"/>
    <property type="evidence" value="ECO:0007669"/>
    <property type="project" value="TreeGrafter"/>
</dbReference>
<protein>
    <recommendedName>
        <fullName evidence="4">DNA polymerase zeta catalytic subunit</fullName>
        <ecNumber evidence="3">2.7.7.7</ecNumber>
    </recommendedName>
</protein>
<keyword evidence="7" id="KW-0479">Metal-binding</keyword>
<dbReference type="EMBL" id="QMKO01001787">
    <property type="protein sequence ID" value="RTG86566.1"/>
    <property type="molecule type" value="Genomic_DNA"/>
</dbReference>
<evidence type="ECO:0000256" key="5">
    <source>
        <dbReference type="ARBA" id="ARBA00022679"/>
    </source>
</evidence>
<comment type="cofactor">
    <cofactor evidence="1">
        <name>[4Fe-4S] cluster</name>
        <dbReference type="ChEBI" id="CHEBI:49883"/>
    </cofactor>
</comment>
<dbReference type="InterPro" id="IPR043502">
    <property type="entry name" value="DNA/RNA_pol_sf"/>
</dbReference>
<dbReference type="GO" id="GO:0016035">
    <property type="term" value="C:zeta DNA polymerase complex"/>
    <property type="evidence" value="ECO:0007669"/>
    <property type="project" value="InterPro"/>
</dbReference>
<keyword evidence="13" id="KW-0234">DNA repair</keyword>
<organism evidence="16 17">
    <name type="scientific">Schistosoma bovis</name>
    <name type="common">Blood fluke</name>
    <dbReference type="NCBI Taxonomy" id="6184"/>
    <lineage>
        <taxon>Eukaryota</taxon>
        <taxon>Metazoa</taxon>
        <taxon>Spiralia</taxon>
        <taxon>Lophotrochozoa</taxon>
        <taxon>Platyhelminthes</taxon>
        <taxon>Trematoda</taxon>
        <taxon>Digenea</taxon>
        <taxon>Strigeidida</taxon>
        <taxon>Schistosomatoidea</taxon>
        <taxon>Schistosomatidae</taxon>
        <taxon>Schistosoma</taxon>
    </lineage>
</organism>
<dbReference type="GO" id="GO:0046872">
    <property type="term" value="F:metal ion binding"/>
    <property type="evidence" value="ECO:0007669"/>
    <property type="project" value="UniProtKB-KW"/>
</dbReference>
<gene>
    <name evidence="16" type="ORF">DC041_0009593</name>
</gene>
<dbReference type="GO" id="GO:0005634">
    <property type="term" value="C:nucleus"/>
    <property type="evidence" value="ECO:0007669"/>
    <property type="project" value="TreeGrafter"/>
</dbReference>
<dbReference type="GO" id="GO:0051536">
    <property type="term" value="F:iron-sulfur cluster binding"/>
    <property type="evidence" value="ECO:0007669"/>
    <property type="project" value="UniProtKB-KW"/>
</dbReference>
<dbReference type="Pfam" id="PF00136">
    <property type="entry name" value="DNA_pol_B"/>
    <property type="match status" value="1"/>
</dbReference>
<dbReference type="GO" id="GO:0003887">
    <property type="term" value="F:DNA-directed DNA polymerase activity"/>
    <property type="evidence" value="ECO:0007669"/>
    <property type="project" value="UniProtKB-KW"/>
</dbReference>
<dbReference type="STRING" id="6184.A0A430QFV8"/>
<evidence type="ECO:0000256" key="6">
    <source>
        <dbReference type="ARBA" id="ARBA00022695"/>
    </source>
</evidence>
<evidence type="ECO:0000256" key="14">
    <source>
        <dbReference type="ARBA" id="ARBA00049244"/>
    </source>
</evidence>
<accession>A0A430QFV8</accession>
<evidence type="ECO:0000256" key="13">
    <source>
        <dbReference type="ARBA" id="ARBA00023204"/>
    </source>
</evidence>
<dbReference type="EC" id="2.7.7.7" evidence="3"/>
<evidence type="ECO:0000256" key="8">
    <source>
        <dbReference type="ARBA" id="ARBA00022763"/>
    </source>
</evidence>
<name>A0A430QFV8_SCHBO</name>
<evidence type="ECO:0000259" key="15">
    <source>
        <dbReference type="Pfam" id="PF00136"/>
    </source>
</evidence>
<keyword evidence="10" id="KW-0239">DNA-directed DNA polymerase</keyword>
<evidence type="ECO:0000256" key="1">
    <source>
        <dbReference type="ARBA" id="ARBA00001966"/>
    </source>
</evidence>
<comment type="similarity">
    <text evidence="2">Belongs to the DNA polymerase type-B family.</text>
</comment>
<keyword evidence="5" id="KW-0808">Transferase</keyword>
<evidence type="ECO:0000313" key="16">
    <source>
        <dbReference type="EMBL" id="RTG86566.1"/>
    </source>
</evidence>
<dbReference type="GO" id="GO:0042276">
    <property type="term" value="P:error-prone translesion synthesis"/>
    <property type="evidence" value="ECO:0007669"/>
    <property type="project" value="TreeGrafter"/>
</dbReference>
<reference evidence="16 17" key="1">
    <citation type="journal article" date="2019" name="PLoS Pathog.">
        <title>Genome sequence of the bovine parasite Schistosoma bovis Tanzania.</title>
        <authorList>
            <person name="Oey H."/>
            <person name="Zakrzewski M."/>
            <person name="Gobert G."/>
            <person name="Gravermann K."/>
            <person name="Stoye J."/>
            <person name="Jones M."/>
            <person name="Mcmanus D."/>
            <person name="Krause L."/>
        </authorList>
    </citation>
    <scope>NUCLEOTIDE SEQUENCE [LARGE SCALE GENOMIC DNA]</scope>
    <source>
        <strain evidence="16 17">TAN1997</strain>
    </source>
</reference>
<evidence type="ECO:0000256" key="9">
    <source>
        <dbReference type="ARBA" id="ARBA00022833"/>
    </source>
</evidence>
<dbReference type="GO" id="GO:0003677">
    <property type="term" value="F:DNA binding"/>
    <property type="evidence" value="ECO:0007669"/>
    <property type="project" value="InterPro"/>
</dbReference>
<dbReference type="InterPro" id="IPR006134">
    <property type="entry name" value="DNA-dir_DNA_pol_B_multi_dom"/>
</dbReference>
<dbReference type="Proteomes" id="UP000290809">
    <property type="component" value="Unassembled WGS sequence"/>
</dbReference>
<evidence type="ECO:0000313" key="17">
    <source>
        <dbReference type="Proteomes" id="UP000290809"/>
    </source>
</evidence>
<evidence type="ECO:0000256" key="11">
    <source>
        <dbReference type="ARBA" id="ARBA00023004"/>
    </source>
</evidence>
<comment type="catalytic activity">
    <reaction evidence="14">
        <text>DNA(n) + a 2'-deoxyribonucleoside 5'-triphosphate = DNA(n+1) + diphosphate</text>
        <dbReference type="Rhea" id="RHEA:22508"/>
        <dbReference type="Rhea" id="RHEA-COMP:17339"/>
        <dbReference type="Rhea" id="RHEA-COMP:17340"/>
        <dbReference type="ChEBI" id="CHEBI:33019"/>
        <dbReference type="ChEBI" id="CHEBI:61560"/>
        <dbReference type="ChEBI" id="CHEBI:173112"/>
        <dbReference type="EC" id="2.7.7.7"/>
    </reaction>
</comment>
<dbReference type="PANTHER" id="PTHR45812">
    <property type="entry name" value="DNA POLYMERASE ZETA CATALYTIC SUBUNIT"/>
    <property type="match status" value="1"/>
</dbReference>
<evidence type="ECO:0000256" key="3">
    <source>
        <dbReference type="ARBA" id="ARBA00012417"/>
    </source>
</evidence>
<dbReference type="SUPFAM" id="SSF56672">
    <property type="entry name" value="DNA/RNA polymerases"/>
    <property type="match status" value="1"/>
</dbReference>
<dbReference type="InterPro" id="IPR030559">
    <property type="entry name" value="PolZ_Rev3"/>
</dbReference>
<dbReference type="AlphaFoldDB" id="A0A430QFV8"/>
<keyword evidence="12" id="KW-0411">Iron-sulfur</keyword>
<keyword evidence="6" id="KW-0548">Nucleotidyltransferase</keyword>